<accession>A0A8E0V146</accession>
<evidence type="ECO:0000313" key="4">
    <source>
        <dbReference type="Proteomes" id="UP000465266"/>
    </source>
</evidence>
<dbReference type="OrthoDB" id="256333at2759"/>
<reference evidence="2" key="3">
    <citation type="submission" date="2021-01" db="EMBL/GenBank/DDBJ databases">
        <title>Pan-genome distribution and transcriptional activeness of fungal secondary metabolism genes in Aspergillus section Fumigati.</title>
        <authorList>
            <person name="Takahashi H."/>
            <person name="Umemura M."/>
            <person name="Ninomiya A."/>
            <person name="Kusuya Y."/>
            <person name="Urayama S."/>
            <person name="Shimizu M."/>
            <person name="Watanabe A."/>
            <person name="Kamei K."/>
            <person name="Yaguchi T."/>
            <person name="Hagiwara D."/>
        </authorList>
    </citation>
    <scope>NUCLEOTIDE SEQUENCE</scope>
    <source>
        <strain evidence="2">IFM 46973</strain>
    </source>
</reference>
<organism evidence="2 3">
    <name type="scientific">Aspergillus udagawae</name>
    <dbReference type="NCBI Taxonomy" id="91492"/>
    <lineage>
        <taxon>Eukaryota</taxon>
        <taxon>Fungi</taxon>
        <taxon>Dikarya</taxon>
        <taxon>Ascomycota</taxon>
        <taxon>Pezizomycotina</taxon>
        <taxon>Eurotiomycetes</taxon>
        <taxon>Eurotiomycetidae</taxon>
        <taxon>Eurotiales</taxon>
        <taxon>Aspergillaceae</taxon>
        <taxon>Aspergillus</taxon>
        <taxon>Aspergillus subgen. Fumigati</taxon>
    </lineage>
</organism>
<proteinExistence type="predicted"/>
<name>A0A8E0V146_9EURO</name>
<evidence type="ECO:0000313" key="3">
    <source>
        <dbReference type="Proteomes" id="UP000036893"/>
    </source>
</evidence>
<reference evidence="1 4" key="2">
    <citation type="submission" date="2020-01" db="EMBL/GenBank/DDBJ databases">
        <title>Draft genome sequence of Aspergillus udagawae IFM 53868.</title>
        <authorList>
            <person name="Takahashi H."/>
            <person name="Yaguchi T."/>
        </authorList>
    </citation>
    <scope>NUCLEOTIDE SEQUENCE [LARGE SCALE GENOMIC DNA]</scope>
    <source>
        <strain evidence="1 4">IFM 53868</strain>
    </source>
</reference>
<dbReference type="GeneID" id="66993429"/>
<dbReference type="EMBL" id="BLKG01000058">
    <property type="protein sequence ID" value="GFF88877.1"/>
    <property type="molecule type" value="Genomic_DNA"/>
</dbReference>
<evidence type="ECO:0000313" key="1">
    <source>
        <dbReference type="EMBL" id="GFF88877.1"/>
    </source>
</evidence>
<gene>
    <name evidence="2" type="ORF">Aud_005952</name>
    <name evidence="1" type="ORF">IFM53868_05650</name>
</gene>
<evidence type="ECO:0000313" key="2">
    <source>
        <dbReference type="EMBL" id="GIC89530.1"/>
    </source>
</evidence>
<dbReference type="EMBL" id="BBXM02000004">
    <property type="protein sequence ID" value="GIC89530.1"/>
    <property type="molecule type" value="Genomic_DNA"/>
</dbReference>
<dbReference type="AlphaFoldDB" id="A0A8E0V146"/>
<sequence>MVSQQTTQNYAENASTADADTNSFVRTSLFSVRWMIDGGFDAYAAYLPKTVIRLGGLSGSLRGAQSEYGCSLDGIASADVWCWPNKGCSSPSTSSKRPYHVVVIAAQVVKLPVSLNVAGQHIDLPRDQAAASAILDKLHNNNPYTFDFVVEATGNVTVLEGSISLVHRQLSR</sequence>
<comment type="caution">
    <text evidence="2">The sequence shown here is derived from an EMBL/GenBank/DDBJ whole genome shotgun (WGS) entry which is preliminary data.</text>
</comment>
<dbReference type="Proteomes" id="UP000036893">
    <property type="component" value="Unassembled WGS sequence"/>
</dbReference>
<keyword evidence="4" id="KW-1185">Reference proteome</keyword>
<dbReference type="RefSeq" id="XP_043146796.1">
    <property type="nucleotide sequence ID" value="XM_043290861.1"/>
</dbReference>
<dbReference type="Proteomes" id="UP000465266">
    <property type="component" value="Unassembled WGS sequence"/>
</dbReference>
<protein>
    <submittedName>
        <fullName evidence="2">Uncharacterized protein</fullName>
    </submittedName>
</protein>
<reference evidence="2" key="1">
    <citation type="journal article" date="2015" name="Genome Announc.">
        <title>Draft Genome Sequence of the Pathogenic Filamentous Fungus Aspergillus udagawae Strain IFM 46973T.</title>
        <authorList>
            <person name="Kusuya Y."/>
            <person name="Takahashi-Nakaguchi A."/>
            <person name="Takahashi H."/>
            <person name="Yaguchi T."/>
        </authorList>
    </citation>
    <scope>NUCLEOTIDE SEQUENCE</scope>
    <source>
        <strain evidence="2">IFM 46973</strain>
    </source>
</reference>